<dbReference type="RefSeq" id="XP_040713546.1">
    <property type="nucleotide sequence ID" value="XM_040856364.1"/>
</dbReference>
<evidence type="ECO:0000259" key="7">
    <source>
        <dbReference type="Pfam" id="PF20684"/>
    </source>
</evidence>
<evidence type="ECO:0000313" key="9">
    <source>
        <dbReference type="Proteomes" id="UP000193689"/>
    </source>
</evidence>
<keyword evidence="4 6" id="KW-0472">Membrane</keyword>
<dbReference type="OrthoDB" id="3529975at2759"/>
<evidence type="ECO:0000313" key="8">
    <source>
        <dbReference type="EMBL" id="ORY61469.1"/>
    </source>
</evidence>
<dbReference type="InterPro" id="IPR049326">
    <property type="entry name" value="Rhodopsin_dom_fungi"/>
</dbReference>
<dbReference type="AlphaFoldDB" id="A0A1Y2DQM2"/>
<evidence type="ECO:0000256" key="6">
    <source>
        <dbReference type="SAM" id="Phobius"/>
    </source>
</evidence>
<feature type="transmembrane region" description="Helical" evidence="6">
    <location>
        <begin position="151"/>
        <end position="176"/>
    </location>
</feature>
<evidence type="ECO:0000256" key="3">
    <source>
        <dbReference type="ARBA" id="ARBA00022989"/>
    </source>
</evidence>
<feature type="domain" description="Rhodopsin" evidence="7">
    <location>
        <begin position="13"/>
        <end position="248"/>
    </location>
</feature>
<evidence type="ECO:0000256" key="4">
    <source>
        <dbReference type="ARBA" id="ARBA00023136"/>
    </source>
</evidence>
<dbReference type="PANTHER" id="PTHR33048">
    <property type="entry name" value="PTH11-LIKE INTEGRAL MEMBRANE PROTEIN (AFU_ORTHOLOGUE AFUA_5G11245)"/>
    <property type="match status" value="1"/>
</dbReference>
<feature type="non-terminal residue" evidence="8">
    <location>
        <position position="1"/>
    </location>
</feature>
<feature type="transmembrane region" description="Helical" evidence="6">
    <location>
        <begin position="68"/>
        <end position="88"/>
    </location>
</feature>
<evidence type="ECO:0000256" key="2">
    <source>
        <dbReference type="ARBA" id="ARBA00022692"/>
    </source>
</evidence>
<sequence>ISVTGGSLVIVCLRYYVRTCLLKSLGPDDWSVLVAWIASCGYSISIIFETKWGLGVTSIDNMPPENVYNYGLFQYIGAPFYVIGLYGFKLSLLLSYLRVVGYASSSYRKVTIGVIMVITAAHVAFTLVFLFECQPISLQWDPSISGKCVDAVAFYTSFSALTIFFDVVIMLLPFPILIRSKIQNRKKLILLGLFALGILITIVQALRFQTIQNLQNYLDSSKIIMWSTIECNLGIIVTCIPTLAPMVQYFSERSKFGSSSNENREPLSQYALGTWRTQGSGLQRTTDIGVGAGNGSTELILDSNGITKRTEVIIDSAQRNSGYRI</sequence>
<dbReference type="GO" id="GO:0016020">
    <property type="term" value="C:membrane"/>
    <property type="evidence" value="ECO:0007669"/>
    <property type="project" value="UniProtKB-SubCell"/>
</dbReference>
<dbReference type="InterPro" id="IPR052337">
    <property type="entry name" value="SAT4-like"/>
</dbReference>
<dbReference type="GeneID" id="63772576"/>
<dbReference type="PANTHER" id="PTHR33048:SF64">
    <property type="entry name" value="INTEGRAL MEMBRANE PROTEIN"/>
    <property type="match status" value="1"/>
</dbReference>
<comment type="subcellular location">
    <subcellularLocation>
        <location evidence="1">Membrane</location>
        <topology evidence="1">Multi-pass membrane protein</topology>
    </subcellularLocation>
</comment>
<organism evidence="8 9">
    <name type="scientific">Pseudomassariella vexata</name>
    <dbReference type="NCBI Taxonomy" id="1141098"/>
    <lineage>
        <taxon>Eukaryota</taxon>
        <taxon>Fungi</taxon>
        <taxon>Dikarya</taxon>
        <taxon>Ascomycota</taxon>
        <taxon>Pezizomycotina</taxon>
        <taxon>Sordariomycetes</taxon>
        <taxon>Xylariomycetidae</taxon>
        <taxon>Amphisphaeriales</taxon>
        <taxon>Pseudomassariaceae</taxon>
        <taxon>Pseudomassariella</taxon>
    </lineage>
</organism>
<dbReference type="Proteomes" id="UP000193689">
    <property type="component" value="Unassembled WGS sequence"/>
</dbReference>
<keyword evidence="9" id="KW-1185">Reference proteome</keyword>
<comment type="similarity">
    <text evidence="5">Belongs to the SAT4 family.</text>
</comment>
<feature type="transmembrane region" description="Helical" evidence="6">
    <location>
        <begin position="109"/>
        <end position="131"/>
    </location>
</feature>
<dbReference type="InParanoid" id="A0A1Y2DQM2"/>
<dbReference type="Pfam" id="PF20684">
    <property type="entry name" value="Fung_rhodopsin"/>
    <property type="match status" value="1"/>
</dbReference>
<comment type="caution">
    <text evidence="8">The sequence shown here is derived from an EMBL/GenBank/DDBJ whole genome shotgun (WGS) entry which is preliminary data.</text>
</comment>
<evidence type="ECO:0000256" key="5">
    <source>
        <dbReference type="ARBA" id="ARBA00038359"/>
    </source>
</evidence>
<gene>
    <name evidence="8" type="ORF">BCR38DRAFT_347692</name>
</gene>
<feature type="transmembrane region" description="Helical" evidence="6">
    <location>
        <begin position="223"/>
        <end position="244"/>
    </location>
</feature>
<dbReference type="EMBL" id="MCFJ01000010">
    <property type="protein sequence ID" value="ORY61469.1"/>
    <property type="molecule type" value="Genomic_DNA"/>
</dbReference>
<keyword evidence="3 6" id="KW-1133">Transmembrane helix</keyword>
<accession>A0A1Y2DQM2</accession>
<proteinExistence type="inferred from homology"/>
<protein>
    <recommendedName>
        <fullName evidence="7">Rhodopsin domain-containing protein</fullName>
    </recommendedName>
</protein>
<reference evidence="8 9" key="1">
    <citation type="submission" date="2016-07" db="EMBL/GenBank/DDBJ databases">
        <title>Pervasive Adenine N6-methylation of Active Genes in Fungi.</title>
        <authorList>
            <consortium name="DOE Joint Genome Institute"/>
            <person name="Mondo S.J."/>
            <person name="Dannebaum R.O."/>
            <person name="Kuo R.C."/>
            <person name="Labutti K."/>
            <person name="Haridas S."/>
            <person name="Kuo A."/>
            <person name="Salamov A."/>
            <person name="Ahrendt S.R."/>
            <person name="Lipzen A."/>
            <person name="Sullivan W."/>
            <person name="Andreopoulos W.B."/>
            <person name="Clum A."/>
            <person name="Lindquist E."/>
            <person name="Daum C."/>
            <person name="Ramamoorthy G.K."/>
            <person name="Gryganskyi A."/>
            <person name="Culley D."/>
            <person name="Magnuson J.K."/>
            <person name="James T.Y."/>
            <person name="O'Malley M.A."/>
            <person name="Stajich J.E."/>
            <person name="Spatafora J.W."/>
            <person name="Visel A."/>
            <person name="Grigoriev I.V."/>
        </authorList>
    </citation>
    <scope>NUCLEOTIDE SEQUENCE [LARGE SCALE GENOMIC DNA]</scope>
    <source>
        <strain evidence="8 9">CBS 129021</strain>
    </source>
</reference>
<name>A0A1Y2DQM2_9PEZI</name>
<keyword evidence="2 6" id="KW-0812">Transmembrane</keyword>
<feature type="transmembrane region" description="Helical" evidence="6">
    <location>
        <begin position="188"/>
        <end position="208"/>
    </location>
</feature>
<evidence type="ECO:0000256" key="1">
    <source>
        <dbReference type="ARBA" id="ARBA00004141"/>
    </source>
</evidence>